<dbReference type="SUPFAM" id="SSF53850">
    <property type="entry name" value="Periplasmic binding protein-like II"/>
    <property type="match status" value="1"/>
</dbReference>
<proteinExistence type="inferred from homology"/>
<comment type="similarity">
    <text evidence="2">Belongs to the bacterial solute-binding protein 1 family.</text>
</comment>
<reference evidence="6" key="2">
    <citation type="submission" date="2020-09" db="EMBL/GenBank/DDBJ databases">
        <authorList>
            <person name="Sun Q."/>
            <person name="Zhou Y."/>
        </authorList>
    </citation>
    <scope>NUCLEOTIDE SEQUENCE</scope>
    <source>
        <strain evidence="6">CGMCC 4.7398</strain>
    </source>
</reference>
<protein>
    <submittedName>
        <fullName evidence="6">Sugar transporter</fullName>
    </submittedName>
</protein>
<comment type="subcellular location">
    <subcellularLocation>
        <location evidence="1">Cell envelope</location>
    </subcellularLocation>
</comment>
<organism evidence="6 7">
    <name type="scientific">Promicromonospora soli</name>
    <dbReference type="NCBI Taxonomy" id="2035533"/>
    <lineage>
        <taxon>Bacteria</taxon>
        <taxon>Bacillati</taxon>
        <taxon>Actinomycetota</taxon>
        <taxon>Actinomycetes</taxon>
        <taxon>Micrococcales</taxon>
        <taxon>Promicromonosporaceae</taxon>
        <taxon>Promicromonospora</taxon>
    </lineage>
</organism>
<name>A0A919FWX7_9MICO</name>
<keyword evidence="3" id="KW-0813">Transport</keyword>
<feature type="chain" id="PRO_5038713266" evidence="5">
    <location>
        <begin position="36"/>
        <end position="442"/>
    </location>
</feature>
<dbReference type="PANTHER" id="PTHR43649">
    <property type="entry name" value="ARABINOSE-BINDING PROTEIN-RELATED"/>
    <property type="match status" value="1"/>
</dbReference>
<evidence type="ECO:0000256" key="4">
    <source>
        <dbReference type="ARBA" id="ARBA00022729"/>
    </source>
</evidence>
<dbReference type="Proteomes" id="UP000627369">
    <property type="component" value="Unassembled WGS sequence"/>
</dbReference>
<dbReference type="EMBL" id="BNAS01000003">
    <property type="protein sequence ID" value="GHH73454.1"/>
    <property type="molecule type" value="Genomic_DNA"/>
</dbReference>
<keyword evidence="7" id="KW-1185">Reference proteome</keyword>
<dbReference type="InterPro" id="IPR050490">
    <property type="entry name" value="Bact_solute-bd_prot1"/>
</dbReference>
<evidence type="ECO:0000256" key="2">
    <source>
        <dbReference type="ARBA" id="ARBA00008520"/>
    </source>
</evidence>
<reference evidence="6" key="1">
    <citation type="journal article" date="2014" name="Int. J. Syst. Evol. Microbiol.">
        <title>Complete genome sequence of Corynebacterium casei LMG S-19264T (=DSM 44701T), isolated from a smear-ripened cheese.</title>
        <authorList>
            <consortium name="US DOE Joint Genome Institute (JGI-PGF)"/>
            <person name="Walter F."/>
            <person name="Albersmeier A."/>
            <person name="Kalinowski J."/>
            <person name="Ruckert C."/>
        </authorList>
    </citation>
    <scope>NUCLEOTIDE SEQUENCE</scope>
    <source>
        <strain evidence="6">CGMCC 4.7398</strain>
    </source>
</reference>
<accession>A0A919FWX7</accession>
<evidence type="ECO:0000256" key="3">
    <source>
        <dbReference type="ARBA" id="ARBA00022448"/>
    </source>
</evidence>
<dbReference type="InterPro" id="IPR006059">
    <property type="entry name" value="SBP"/>
</dbReference>
<comment type="caution">
    <text evidence="6">The sequence shown here is derived from an EMBL/GenBank/DDBJ whole genome shotgun (WGS) entry which is preliminary data.</text>
</comment>
<dbReference type="GO" id="GO:0030313">
    <property type="term" value="C:cell envelope"/>
    <property type="evidence" value="ECO:0007669"/>
    <property type="project" value="UniProtKB-SubCell"/>
</dbReference>
<evidence type="ECO:0000256" key="1">
    <source>
        <dbReference type="ARBA" id="ARBA00004196"/>
    </source>
</evidence>
<keyword evidence="4 5" id="KW-0732">Signal</keyword>
<dbReference type="CDD" id="cd14748">
    <property type="entry name" value="PBP2_UgpB"/>
    <property type="match status" value="1"/>
</dbReference>
<dbReference type="RefSeq" id="WP_189669594.1">
    <property type="nucleotide sequence ID" value="NZ_BNAS01000003.1"/>
</dbReference>
<dbReference type="Pfam" id="PF13416">
    <property type="entry name" value="SBP_bac_8"/>
    <property type="match status" value="1"/>
</dbReference>
<dbReference type="PANTHER" id="PTHR43649:SF31">
    <property type="entry name" value="SN-GLYCEROL-3-PHOSPHATE-BINDING PERIPLASMIC PROTEIN UGPB"/>
    <property type="match status" value="1"/>
</dbReference>
<gene>
    <name evidence="6" type="ORF">GCM10017772_25100</name>
</gene>
<keyword evidence="6" id="KW-0762">Sugar transport</keyword>
<dbReference type="PROSITE" id="PS51257">
    <property type="entry name" value="PROKAR_LIPOPROTEIN"/>
    <property type="match status" value="1"/>
</dbReference>
<feature type="signal peptide" evidence="5">
    <location>
        <begin position="1"/>
        <end position="35"/>
    </location>
</feature>
<dbReference type="AlphaFoldDB" id="A0A919FWX7"/>
<evidence type="ECO:0000313" key="7">
    <source>
        <dbReference type="Proteomes" id="UP000627369"/>
    </source>
</evidence>
<sequence length="442" mass="47330">MYQRNSSSTIRHRGTVAALASLTLALTACSTGGIAEGNTEDEGGPTPILVWTGVKGEAEAKLAELVEQYNSSQDDYVVETQFSGPGDQLTAKLLNAVQNEQGPNMQLGDSTPQMLAQVIETGKVLPLDDLIDDPEAEISRDSFTEGMLETGTFDGTVYSLPTEAGDYALVYNKEMFEEAGLEVPTTWDDVAEAAEALTTDDRYGIYLPIGTGEWPVFTWETMLWSAGGELLNEEGTEVAFNSPEGVTALKTWTDLVDSGVAYPSSLQTDADGQGIASLQTGQVSMVITGAYNLGILDEALGAENVGVATFPEIEVPAMNTGTNNSYILDGTDAEEAGAWDFLQYFLSPDVQAEWCIASGYLPTNIETAQTETFTSFVDEDPRVQVFVDELEYARARPSILAYSGISAALSTEIEKAMLGKSTPEEAIETAAKNAQAALDEQQ</sequence>
<evidence type="ECO:0000256" key="5">
    <source>
        <dbReference type="SAM" id="SignalP"/>
    </source>
</evidence>
<evidence type="ECO:0000313" key="6">
    <source>
        <dbReference type="EMBL" id="GHH73454.1"/>
    </source>
</evidence>
<dbReference type="Gene3D" id="3.40.190.10">
    <property type="entry name" value="Periplasmic binding protein-like II"/>
    <property type="match status" value="1"/>
</dbReference>